<evidence type="ECO:0000256" key="2">
    <source>
        <dbReference type="ARBA" id="ARBA00022723"/>
    </source>
</evidence>
<proteinExistence type="predicted"/>
<feature type="domain" description="HAT C-terminal dimerisation" evidence="6">
    <location>
        <begin position="486"/>
        <end position="564"/>
    </location>
</feature>
<accession>A0AAE1H5A7</accession>
<comment type="subcellular location">
    <subcellularLocation>
        <location evidence="1">Nucleus</location>
    </subcellularLocation>
</comment>
<dbReference type="PANTHER" id="PTHR46481:SF10">
    <property type="entry name" value="ZINC FINGER BED DOMAIN-CONTAINING PROTEIN 39"/>
    <property type="match status" value="1"/>
</dbReference>
<dbReference type="InterPro" id="IPR008906">
    <property type="entry name" value="HATC_C_dom"/>
</dbReference>
<evidence type="ECO:0000313" key="7">
    <source>
        <dbReference type="EMBL" id="KAK3915145.1"/>
    </source>
</evidence>
<organism evidence="7 8">
    <name type="scientific">Frankliniella fusca</name>
    <dbReference type="NCBI Taxonomy" id="407009"/>
    <lineage>
        <taxon>Eukaryota</taxon>
        <taxon>Metazoa</taxon>
        <taxon>Ecdysozoa</taxon>
        <taxon>Arthropoda</taxon>
        <taxon>Hexapoda</taxon>
        <taxon>Insecta</taxon>
        <taxon>Pterygota</taxon>
        <taxon>Neoptera</taxon>
        <taxon>Paraneoptera</taxon>
        <taxon>Thysanoptera</taxon>
        <taxon>Terebrantia</taxon>
        <taxon>Thripoidea</taxon>
        <taxon>Thripidae</taxon>
        <taxon>Frankliniella</taxon>
    </lineage>
</organism>
<reference evidence="7" key="1">
    <citation type="submission" date="2021-07" db="EMBL/GenBank/DDBJ databases">
        <authorList>
            <person name="Catto M.A."/>
            <person name="Jacobson A."/>
            <person name="Kennedy G."/>
            <person name="Labadie P."/>
            <person name="Hunt B.G."/>
            <person name="Srinivasan R."/>
        </authorList>
    </citation>
    <scope>NUCLEOTIDE SEQUENCE</scope>
    <source>
        <strain evidence="7">PL_HMW_Pooled</strain>
        <tissue evidence="7">Head</tissue>
    </source>
</reference>
<dbReference type="EMBL" id="JAHWGI010000408">
    <property type="protein sequence ID" value="KAK3915145.1"/>
    <property type="molecule type" value="Genomic_DNA"/>
</dbReference>
<comment type="caution">
    <text evidence="7">The sequence shown here is derived from an EMBL/GenBank/DDBJ whole genome shotgun (WGS) entry which is preliminary data.</text>
</comment>
<dbReference type="InterPro" id="IPR012337">
    <property type="entry name" value="RNaseH-like_sf"/>
</dbReference>
<keyword evidence="4" id="KW-0862">Zinc</keyword>
<dbReference type="SUPFAM" id="SSF53098">
    <property type="entry name" value="Ribonuclease H-like"/>
    <property type="match status" value="1"/>
</dbReference>
<keyword evidence="2" id="KW-0479">Metal-binding</keyword>
<dbReference type="InterPro" id="IPR052035">
    <property type="entry name" value="ZnF_BED_domain_contain"/>
</dbReference>
<keyword evidence="8" id="KW-1185">Reference proteome</keyword>
<dbReference type="PANTHER" id="PTHR46481">
    <property type="entry name" value="ZINC FINGER BED DOMAIN-CONTAINING PROTEIN 4"/>
    <property type="match status" value="1"/>
</dbReference>
<dbReference type="Pfam" id="PF05699">
    <property type="entry name" value="Dimer_Tnp_hAT"/>
    <property type="match status" value="1"/>
</dbReference>
<evidence type="ECO:0000313" key="8">
    <source>
        <dbReference type="Proteomes" id="UP001219518"/>
    </source>
</evidence>
<dbReference type="GO" id="GO:0005634">
    <property type="term" value="C:nucleus"/>
    <property type="evidence" value="ECO:0007669"/>
    <property type="project" value="UniProtKB-SubCell"/>
</dbReference>
<evidence type="ECO:0000256" key="5">
    <source>
        <dbReference type="ARBA" id="ARBA00023242"/>
    </source>
</evidence>
<gene>
    <name evidence="7" type="ORF">KUF71_024422</name>
</gene>
<dbReference type="GO" id="GO:0046983">
    <property type="term" value="F:protein dimerization activity"/>
    <property type="evidence" value="ECO:0007669"/>
    <property type="project" value="InterPro"/>
</dbReference>
<evidence type="ECO:0000256" key="1">
    <source>
        <dbReference type="ARBA" id="ARBA00004123"/>
    </source>
</evidence>
<name>A0AAE1H5A7_9NEOP</name>
<sequence length="571" mass="63465">MDKCLNRAASFSSGGERDITVTNALVYMIVKDDMPLSTTSREGFRLFCSKLQPLYKLPSVPTVTKKIEMAYEELRAKFAKDISEAQSITLTADIWTSQAMKSHLGVTVHYPQGTDMISVEVCAKPIETRCTTPHLRTLLREVCATWSIRDEAIIAFVTDGGANIKAAVREEFGVLKHISCFAHLLNGVGQASIGLHTNTVPSEAGAEMREVPDNEDDLDDGDLNPDGSGDLKDLVLRVKKIVRFVRTSTIATAELMTLQKEAGTPDHQCLKLIQEVRTRWNSVFEMLERFLKLADKVSRVLLKCQMDRTTKSKPPNMLNGEELEALTEVKDLLKPLNEVTLEVSSEKTTTLSKCIPLVNAMQDKNREFMAITPVGFNFQQKLLAQLNKSFNGIENLRPYAAATLLDPRFKRAAFNSTGAVASVISFVGKLVAEEIAADSRSLQAEGNAAAAANPTPEDSIWSGFDQRVRDSLVDASQDVAGGLPIEFRQYLNRPVCNRRENPLVVWENLKGEYPHVYKVAMKFLPALSTSVPSERLFSHAGLINTKLRNRLSGHHLDQLVFLRSLDAKYFF</sequence>
<evidence type="ECO:0000256" key="4">
    <source>
        <dbReference type="ARBA" id="ARBA00022833"/>
    </source>
</evidence>
<protein>
    <submittedName>
        <fullName evidence="7">Zinc finger BED domain-containing protein 4</fullName>
    </submittedName>
</protein>
<evidence type="ECO:0000259" key="6">
    <source>
        <dbReference type="Pfam" id="PF05699"/>
    </source>
</evidence>
<keyword evidence="5" id="KW-0539">Nucleus</keyword>
<dbReference type="GO" id="GO:0008270">
    <property type="term" value="F:zinc ion binding"/>
    <property type="evidence" value="ECO:0007669"/>
    <property type="project" value="UniProtKB-KW"/>
</dbReference>
<dbReference type="Proteomes" id="UP001219518">
    <property type="component" value="Unassembled WGS sequence"/>
</dbReference>
<keyword evidence="3" id="KW-0863">Zinc-finger</keyword>
<dbReference type="AlphaFoldDB" id="A0AAE1H5A7"/>
<dbReference type="SUPFAM" id="SSF140996">
    <property type="entry name" value="Hermes dimerisation domain"/>
    <property type="match status" value="1"/>
</dbReference>
<reference evidence="7" key="2">
    <citation type="journal article" date="2023" name="BMC Genomics">
        <title>Pest status, molecular evolution, and epigenetic factors derived from the genome assembly of Frankliniella fusca, a thysanopteran phytovirus vector.</title>
        <authorList>
            <person name="Catto M.A."/>
            <person name="Labadie P.E."/>
            <person name="Jacobson A.L."/>
            <person name="Kennedy G.G."/>
            <person name="Srinivasan R."/>
            <person name="Hunt B.G."/>
        </authorList>
    </citation>
    <scope>NUCLEOTIDE SEQUENCE</scope>
    <source>
        <strain evidence="7">PL_HMW_Pooled</strain>
    </source>
</reference>
<evidence type="ECO:0000256" key="3">
    <source>
        <dbReference type="ARBA" id="ARBA00022771"/>
    </source>
</evidence>